<keyword evidence="2" id="KW-0677">Repeat</keyword>
<dbReference type="InterPro" id="IPR037293">
    <property type="entry name" value="Gal_Oxidase_central_sf"/>
</dbReference>
<evidence type="ECO:0000259" key="3">
    <source>
        <dbReference type="Pfam" id="PF24981"/>
    </source>
</evidence>
<dbReference type="Pfam" id="PF05345">
    <property type="entry name" value="He_PIG"/>
    <property type="match status" value="3"/>
</dbReference>
<feature type="domain" description="Attractin/MKLN-like beta-propeller" evidence="3">
    <location>
        <begin position="410"/>
        <end position="654"/>
    </location>
</feature>
<dbReference type="PANTHER" id="PTHR24412">
    <property type="entry name" value="KELCH PROTEIN"/>
    <property type="match status" value="1"/>
</dbReference>
<sequence length="666" mass="67573">MQTYVVTGSNASGSTQAQLQIAVQGDAEPPAGLSYLFDSVAYKVGEPITPNTSFSSAGQIRQYSVSPALPAGLSLDPQTGVISGTPTAVTAAALYTVNGSNPAGTVTGRLVLEVTTDEREPESLTYREPSSQYVVNQPINPNEPTLIGGPLHVYSVSPPLPAGLSLNAQTGVISGRPTAVTASAVYTVTGLNDAGRVQAQVSIGVLDQVTAPVTLAYFDPAPTYVAGQVVPVNEPRSEGGDITNYTVTPPLPAGLSLNAVTGEITGTPSTEQAATTYYVTGSNRVGTAQAQVTITVVAPFNGQTWQPAGTIPDGSGRYGAAATRMTGGPLDGRVLVAGGVSGTGPLGSGATVLNTAAVYDPGLNGWITTGSLTTARYYAAMVSLPDGKVLIAGGAGGAGHTNPLASAEVYDPVARTWKTTENPMSNPRVGLGMVVMADGKVLAVGGGNPYGNGRLQANATNTVDVYDPQTNRWTAVRPMNEARVHPAATLLADGTVLVAGGYRGAALQSAELYDPKTDTWASIPSMAERRGWSTATRLPGGSVLVTGGETSTSAAQVTVTAGAELYDPVSKTWTSAGSLKEGRYAATATLLPDGRVMIAGGGVTNGIDGALASVELYSPASNSWTELGDMSVARSDAEAVGLLDGSVLILGGANTSGGLATAERLR</sequence>
<evidence type="ECO:0000256" key="2">
    <source>
        <dbReference type="ARBA" id="ARBA00022737"/>
    </source>
</evidence>
<proteinExistence type="predicted"/>
<dbReference type="EMBL" id="LPDO01000083">
    <property type="protein sequence ID" value="KVT51910.1"/>
    <property type="molecule type" value="Genomic_DNA"/>
</dbReference>
<dbReference type="InterPro" id="IPR015919">
    <property type="entry name" value="Cadherin-like_sf"/>
</dbReference>
<dbReference type="Gene3D" id="2.130.10.80">
    <property type="entry name" value="Galactose oxidase/kelch, beta-propeller"/>
    <property type="match status" value="4"/>
</dbReference>
<accession>A0AAW3ND28</accession>
<dbReference type="Gene3D" id="2.60.40.10">
    <property type="entry name" value="Immunoglobulins"/>
    <property type="match status" value="2"/>
</dbReference>
<dbReference type="GO" id="GO:0016020">
    <property type="term" value="C:membrane"/>
    <property type="evidence" value="ECO:0007669"/>
    <property type="project" value="InterPro"/>
</dbReference>
<organism evidence="4 5">
    <name type="scientific">Burkholderia ubonensis</name>
    <dbReference type="NCBI Taxonomy" id="101571"/>
    <lineage>
        <taxon>Bacteria</taxon>
        <taxon>Pseudomonadati</taxon>
        <taxon>Pseudomonadota</taxon>
        <taxon>Betaproteobacteria</taxon>
        <taxon>Burkholderiales</taxon>
        <taxon>Burkholderiaceae</taxon>
        <taxon>Burkholderia</taxon>
        <taxon>Burkholderia cepacia complex</taxon>
    </lineage>
</organism>
<dbReference type="AlphaFoldDB" id="A0AAW3ND28"/>
<dbReference type="InterPro" id="IPR015915">
    <property type="entry name" value="Kelch-typ_b-propeller"/>
</dbReference>
<evidence type="ECO:0000313" key="4">
    <source>
        <dbReference type="EMBL" id="KVT51910.1"/>
    </source>
</evidence>
<keyword evidence="1" id="KW-0880">Kelch repeat</keyword>
<comment type="caution">
    <text evidence="4">The sequence shown here is derived from an EMBL/GenBank/DDBJ whole genome shotgun (WGS) entry which is preliminary data.</text>
</comment>
<name>A0AAW3ND28_9BURK</name>
<dbReference type="PANTHER" id="PTHR24412:SF396">
    <property type="entry name" value="INFLUENZA VIRUS NS1A-BINDING PROTEIN"/>
    <property type="match status" value="1"/>
</dbReference>
<evidence type="ECO:0000313" key="5">
    <source>
        <dbReference type="Proteomes" id="UP000056732"/>
    </source>
</evidence>
<dbReference type="Proteomes" id="UP000056732">
    <property type="component" value="Unassembled WGS sequence"/>
</dbReference>
<dbReference type="InterPro" id="IPR013783">
    <property type="entry name" value="Ig-like_fold"/>
</dbReference>
<dbReference type="InterPro" id="IPR056737">
    <property type="entry name" value="Beta-prop_ATRN-MKLN-like"/>
</dbReference>
<dbReference type="SUPFAM" id="SSF49313">
    <property type="entry name" value="Cadherin-like"/>
    <property type="match status" value="2"/>
</dbReference>
<reference evidence="4 5" key="1">
    <citation type="submission" date="2015-11" db="EMBL/GenBank/DDBJ databases">
        <title>Expanding the genomic diversity of Burkholderia species for the development of highly accurate diagnostics.</title>
        <authorList>
            <person name="Sahl J."/>
            <person name="Keim P."/>
            <person name="Wagner D."/>
        </authorList>
    </citation>
    <scope>NUCLEOTIDE SEQUENCE [LARGE SCALE GENOMIC DNA]</scope>
    <source>
        <strain evidence="4 5">MSMB1137WGS</strain>
    </source>
</reference>
<evidence type="ECO:0000256" key="1">
    <source>
        <dbReference type="ARBA" id="ARBA00022441"/>
    </source>
</evidence>
<dbReference type="SUPFAM" id="SSF117281">
    <property type="entry name" value="Kelch motif"/>
    <property type="match status" value="2"/>
</dbReference>
<dbReference type="Pfam" id="PF24981">
    <property type="entry name" value="Beta-prop_ATRN-LZTR1"/>
    <property type="match status" value="1"/>
</dbReference>
<protein>
    <recommendedName>
        <fullName evidence="3">Attractin/MKLN-like beta-propeller domain-containing protein</fullName>
    </recommendedName>
</protein>
<dbReference type="InterPro" id="IPR006652">
    <property type="entry name" value="Kelch_1"/>
</dbReference>
<gene>
    <name evidence="4" type="ORF">WK53_08510</name>
</gene>
<dbReference type="SMART" id="SM00612">
    <property type="entry name" value="Kelch"/>
    <property type="match status" value="6"/>
</dbReference>
<dbReference type="GO" id="GO:0005509">
    <property type="term" value="F:calcium ion binding"/>
    <property type="evidence" value="ECO:0007669"/>
    <property type="project" value="InterPro"/>
</dbReference>